<dbReference type="PANTHER" id="PTHR30069:SF53">
    <property type="entry name" value="COLICIN I RECEPTOR-RELATED"/>
    <property type="match status" value="1"/>
</dbReference>
<accession>A0A831SSL9</accession>
<organism evidence="15">
    <name type="scientific">Prosthecochloris aestuarii</name>
    <dbReference type="NCBI Taxonomy" id="1102"/>
    <lineage>
        <taxon>Bacteria</taxon>
        <taxon>Pseudomonadati</taxon>
        <taxon>Chlorobiota</taxon>
        <taxon>Chlorobiia</taxon>
        <taxon>Chlorobiales</taxon>
        <taxon>Chlorobiaceae</taxon>
        <taxon>Prosthecochloris</taxon>
    </lineage>
</organism>
<dbReference type="Proteomes" id="UP000886335">
    <property type="component" value="Unassembled WGS sequence"/>
</dbReference>
<feature type="signal peptide" evidence="12">
    <location>
        <begin position="1"/>
        <end position="23"/>
    </location>
</feature>
<feature type="domain" description="TonB-dependent receptor plug" evidence="14">
    <location>
        <begin position="44"/>
        <end position="148"/>
    </location>
</feature>
<sequence length="634" mass="69047">MRKKILACLFSVPFSLSSLYASDAPRHYIMDETVVTATLTQTPLKNIPAAVEVIDSEEIEKSGAMTLHQVLTEAQSVNLEAVSGRQSTARLRGLSSNNTLVMIDGMRLPSGFQDKIDLSEIPAGWIERIEIVRGPASALYGSDAIGGVINVITRKPSEETEAWFSSRYGSNTEGEAEETSFDAGVSGRSGDVGYVITGSFGDKDRVDLDTSDGSTDTDDKNVKAGAATISWNVGEQTELSIGATYADVERQGLRFKNKKEQEWLNGSERYTGRIELRSDLGEDSSILLRAYRSVYDWGVTLTPTGNGAPEVHSVEQTTDQFEARWSGVLPGGHKVTTGIEYRTEDRAEDGLASEVENLGVFLQDEVAVTDRLSAILGLRFDDHSGFGSVCSPRVSAAYRVSDEMRIRGSYAEGFRAPSVFELYTGSEYTRKRILLPNPDLDPETSRTWEVGADFEHDWLALSVTAFRNDIDDMISEVFTGNYDGTIPINEARNISEAMTRGIELSGRVSLGSGFSIHDELTVLDGENKITGTGLPYLPEFSNVFKLAYHDPVQGFGGNVRVVTAGRQYTDAEASVKTDAYTLVNLSLSKSLTSRAEIYGGVDNLFDERVEDGYGNVYGPGSTGTFLYAGIGLNL</sequence>
<comment type="caution">
    <text evidence="15">The sequence shown here is derived from an EMBL/GenBank/DDBJ whole genome shotgun (WGS) entry which is preliminary data.</text>
</comment>
<dbReference type="InterPro" id="IPR037066">
    <property type="entry name" value="Plug_dom_sf"/>
</dbReference>
<comment type="subcellular location">
    <subcellularLocation>
        <location evidence="1 10">Cell outer membrane</location>
        <topology evidence="1 10">Multi-pass membrane protein</topology>
    </subcellularLocation>
</comment>
<evidence type="ECO:0000256" key="7">
    <source>
        <dbReference type="ARBA" id="ARBA00023077"/>
    </source>
</evidence>
<dbReference type="PROSITE" id="PS52016">
    <property type="entry name" value="TONB_DEPENDENT_REC_3"/>
    <property type="match status" value="1"/>
</dbReference>
<evidence type="ECO:0000256" key="1">
    <source>
        <dbReference type="ARBA" id="ARBA00004571"/>
    </source>
</evidence>
<keyword evidence="3 10" id="KW-1134">Transmembrane beta strand</keyword>
<evidence type="ECO:0000256" key="10">
    <source>
        <dbReference type="PROSITE-ProRule" id="PRU01360"/>
    </source>
</evidence>
<evidence type="ECO:0000313" key="15">
    <source>
        <dbReference type="EMBL" id="HED31844.1"/>
    </source>
</evidence>
<comment type="similarity">
    <text evidence="10 11">Belongs to the TonB-dependent receptor family.</text>
</comment>
<dbReference type="GO" id="GO:0009279">
    <property type="term" value="C:cell outer membrane"/>
    <property type="evidence" value="ECO:0007669"/>
    <property type="project" value="UniProtKB-SubCell"/>
</dbReference>
<dbReference type="GO" id="GO:0015889">
    <property type="term" value="P:cobalamin transport"/>
    <property type="evidence" value="ECO:0007669"/>
    <property type="project" value="TreeGrafter"/>
</dbReference>
<evidence type="ECO:0000256" key="5">
    <source>
        <dbReference type="ARBA" id="ARBA00022729"/>
    </source>
</evidence>
<evidence type="ECO:0000256" key="6">
    <source>
        <dbReference type="ARBA" id="ARBA00023065"/>
    </source>
</evidence>
<dbReference type="InterPro" id="IPR012910">
    <property type="entry name" value="Plug_dom"/>
</dbReference>
<dbReference type="SUPFAM" id="SSF56935">
    <property type="entry name" value="Porins"/>
    <property type="match status" value="1"/>
</dbReference>
<keyword evidence="6" id="KW-0406">Ion transport</keyword>
<keyword evidence="8 10" id="KW-0472">Membrane</keyword>
<feature type="chain" id="PRO_5033053453" evidence="12">
    <location>
        <begin position="24"/>
        <end position="634"/>
    </location>
</feature>
<dbReference type="Pfam" id="PF00593">
    <property type="entry name" value="TonB_dep_Rec_b-barrel"/>
    <property type="match status" value="1"/>
</dbReference>
<evidence type="ECO:0000256" key="2">
    <source>
        <dbReference type="ARBA" id="ARBA00022448"/>
    </source>
</evidence>
<keyword evidence="15" id="KW-0675">Receptor</keyword>
<proteinExistence type="inferred from homology"/>
<evidence type="ECO:0000256" key="4">
    <source>
        <dbReference type="ARBA" id="ARBA00022692"/>
    </source>
</evidence>
<keyword evidence="7 11" id="KW-0798">TonB box</keyword>
<dbReference type="CDD" id="cd01347">
    <property type="entry name" value="ligand_gated_channel"/>
    <property type="match status" value="1"/>
</dbReference>
<keyword evidence="9 10" id="KW-0998">Cell outer membrane</keyword>
<dbReference type="EMBL" id="DSBW01000208">
    <property type="protein sequence ID" value="HED31844.1"/>
    <property type="molecule type" value="Genomic_DNA"/>
</dbReference>
<dbReference type="InterPro" id="IPR039426">
    <property type="entry name" value="TonB-dep_rcpt-like"/>
</dbReference>
<evidence type="ECO:0000259" key="14">
    <source>
        <dbReference type="Pfam" id="PF07715"/>
    </source>
</evidence>
<name>A0A831SSL9_PROAE</name>
<dbReference type="AlphaFoldDB" id="A0A831SSL9"/>
<dbReference type="GO" id="GO:0006811">
    <property type="term" value="P:monoatomic ion transport"/>
    <property type="evidence" value="ECO:0007669"/>
    <property type="project" value="UniProtKB-KW"/>
</dbReference>
<keyword evidence="5 12" id="KW-0732">Signal</keyword>
<evidence type="ECO:0000256" key="12">
    <source>
        <dbReference type="SAM" id="SignalP"/>
    </source>
</evidence>
<evidence type="ECO:0000259" key="13">
    <source>
        <dbReference type="Pfam" id="PF00593"/>
    </source>
</evidence>
<dbReference type="Gene3D" id="2.40.170.20">
    <property type="entry name" value="TonB-dependent receptor, beta-barrel domain"/>
    <property type="match status" value="1"/>
</dbReference>
<protein>
    <submittedName>
        <fullName evidence="15">TonB-dependent receptor</fullName>
    </submittedName>
</protein>
<dbReference type="InterPro" id="IPR036942">
    <property type="entry name" value="Beta-barrel_TonB_sf"/>
</dbReference>
<evidence type="ECO:0000256" key="3">
    <source>
        <dbReference type="ARBA" id="ARBA00022452"/>
    </source>
</evidence>
<dbReference type="InterPro" id="IPR000531">
    <property type="entry name" value="Beta-barrel_TonB"/>
</dbReference>
<dbReference type="Gene3D" id="2.170.130.10">
    <property type="entry name" value="TonB-dependent receptor, plug domain"/>
    <property type="match status" value="1"/>
</dbReference>
<keyword evidence="2 10" id="KW-0813">Transport</keyword>
<dbReference type="PANTHER" id="PTHR30069">
    <property type="entry name" value="TONB-DEPENDENT OUTER MEMBRANE RECEPTOR"/>
    <property type="match status" value="1"/>
</dbReference>
<evidence type="ECO:0000256" key="8">
    <source>
        <dbReference type="ARBA" id="ARBA00023136"/>
    </source>
</evidence>
<feature type="domain" description="TonB-dependent receptor-like beta-barrel" evidence="13">
    <location>
        <begin position="209"/>
        <end position="604"/>
    </location>
</feature>
<evidence type="ECO:0000256" key="9">
    <source>
        <dbReference type="ARBA" id="ARBA00023237"/>
    </source>
</evidence>
<keyword evidence="4 10" id="KW-0812">Transmembrane</keyword>
<gene>
    <name evidence="15" type="ORF">ENN50_09265</name>
</gene>
<dbReference type="Pfam" id="PF07715">
    <property type="entry name" value="Plug"/>
    <property type="match status" value="1"/>
</dbReference>
<reference evidence="15" key="1">
    <citation type="journal article" date="2020" name="mSystems">
        <title>Genome- and Community-Level Interaction Insights into Carbon Utilization and Element Cycling Functions of Hydrothermarchaeota in Hydrothermal Sediment.</title>
        <authorList>
            <person name="Zhou Z."/>
            <person name="Liu Y."/>
            <person name="Xu W."/>
            <person name="Pan J."/>
            <person name="Luo Z.H."/>
            <person name="Li M."/>
        </authorList>
    </citation>
    <scope>NUCLEOTIDE SEQUENCE [LARGE SCALE GENOMIC DNA]</scope>
    <source>
        <strain evidence="15">SpSt-1181</strain>
    </source>
</reference>
<evidence type="ECO:0000256" key="11">
    <source>
        <dbReference type="RuleBase" id="RU003357"/>
    </source>
</evidence>